<evidence type="ECO:0000313" key="2">
    <source>
        <dbReference type="EMBL" id="QHS94171.1"/>
    </source>
</evidence>
<organism evidence="2">
    <name type="scientific">viral metagenome</name>
    <dbReference type="NCBI Taxonomy" id="1070528"/>
    <lineage>
        <taxon>unclassified sequences</taxon>
        <taxon>metagenomes</taxon>
        <taxon>organismal metagenomes</taxon>
    </lineage>
</organism>
<dbReference type="InterPro" id="IPR001339">
    <property type="entry name" value="mRNA_cap_enzyme_adenylation"/>
</dbReference>
<dbReference type="GO" id="GO:0004484">
    <property type="term" value="F:mRNA guanylyltransferase activity"/>
    <property type="evidence" value="ECO:0007669"/>
    <property type="project" value="InterPro"/>
</dbReference>
<name>A0A6C0BQV7_9ZZZZ</name>
<feature type="domain" description="mRNA capping enzyme adenylation" evidence="1">
    <location>
        <begin position="47"/>
        <end position="209"/>
    </location>
</feature>
<sequence>MQTQYISFCNKNGLNIKSNSVKTQILNDLQDKYDIRIIDRHHEVFNKEKHFNRLERIPHVCSLKSNGNPYLMFMTKIDFVNTVVMIDKKIQMGYSLPRMIIIRLCITNDALFNNTLIEGEMIHDTNDDWLFLISDLLVYCDVSLKTSNDLFKRVNKMYALLKTDYEALSMDLFSIQIKKYVSLNDIQWLYNDFSKQLPYTTRGMYLKPLYCKFRDILINYDNTLIKKNVREKYATDTHFLTSKTEVIENIKHKSVEKYEICSTSYVDDKNIRDFNIQKTDIPDLYKIYDINNDTYIGFACVDSLKTSKMLSWDFKDSSLLTKLKFSCKKTKNTNFTNIWIPTTRMM</sequence>
<dbReference type="GO" id="GO:0005524">
    <property type="term" value="F:ATP binding"/>
    <property type="evidence" value="ECO:0007669"/>
    <property type="project" value="InterPro"/>
</dbReference>
<evidence type="ECO:0000259" key="1">
    <source>
        <dbReference type="Pfam" id="PF01331"/>
    </source>
</evidence>
<dbReference type="SUPFAM" id="SSF56091">
    <property type="entry name" value="DNA ligase/mRNA capping enzyme, catalytic domain"/>
    <property type="match status" value="1"/>
</dbReference>
<dbReference type="AlphaFoldDB" id="A0A6C0BQV7"/>
<dbReference type="EMBL" id="MN739217">
    <property type="protein sequence ID" value="QHS94171.1"/>
    <property type="molecule type" value="Genomic_DNA"/>
</dbReference>
<dbReference type="Pfam" id="PF01331">
    <property type="entry name" value="mRNA_cap_enzyme"/>
    <property type="match status" value="1"/>
</dbReference>
<dbReference type="Gene3D" id="3.30.470.30">
    <property type="entry name" value="DNA ligase/mRNA capping enzyme"/>
    <property type="match status" value="1"/>
</dbReference>
<accession>A0A6C0BQV7</accession>
<protein>
    <recommendedName>
        <fullName evidence="1">mRNA capping enzyme adenylation domain-containing protein</fullName>
    </recommendedName>
</protein>
<proteinExistence type="predicted"/>
<dbReference type="GO" id="GO:0006370">
    <property type="term" value="P:7-methylguanosine mRNA capping"/>
    <property type="evidence" value="ECO:0007669"/>
    <property type="project" value="InterPro"/>
</dbReference>
<reference evidence="2" key="1">
    <citation type="journal article" date="2020" name="Nature">
        <title>Giant virus diversity and host interactions through global metagenomics.</title>
        <authorList>
            <person name="Schulz F."/>
            <person name="Roux S."/>
            <person name="Paez-Espino D."/>
            <person name="Jungbluth S."/>
            <person name="Walsh D.A."/>
            <person name="Denef V.J."/>
            <person name="McMahon K.D."/>
            <person name="Konstantinidis K.T."/>
            <person name="Eloe-Fadrosh E.A."/>
            <person name="Kyrpides N.C."/>
            <person name="Woyke T."/>
        </authorList>
    </citation>
    <scope>NUCLEOTIDE SEQUENCE</scope>
    <source>
        <strain evidence="2">GVMAG-M-3300018416-26</strain>
    </source>
</reference>